<gene>
    <name evidence="1" type="ORF">DICVIV_08615</name>
</gene>
<organism evidence="1 2">
    <name type="scientific">Dictyocaulus viviparus</name>
    <name type="common">Bovine lungworm</name>
    <dbReference type="NCBI Taxonomy" id="29172"/>
    <lineage>
        <taxon>Eukaryota</taxon>
        <taxon>Metazoa</taxon>
        <taxon>Ecdysozoa</taxon>
        <taxon>Nematoda</taxon>
        <taxon>Chromadorea</taxon>
        <taxon>Rhabditida</taxon>
        <taxon>Rhabditina</taxon>
        <taxon>Rhabditomorpha</taxon>
        <taxon>Strongyloidea</taxon>
        <taxon>Metastrongylidae</taxon>
        <taxon>Dictyocaulus</taxon>
    </lineage>
</organism>
<dbReference type="EMBL" id="KN716413">
    <property type="protein sequence ID" value="KJH45339.1"/>
    <property type="molecule type" value="Genomic_DNA"/>
</dbReference>
<dbReference type="InterPro" id="IPR009060">
    <property type="entry name" value="UBA-like_sf"/>
</dbReference>
<protein>
    <recommendedName>
        <fullName evidence="3">CUE domain-containing protein</fullName>
    </recommendedName>
</protein>
<dbReference type="SUPFAM" id="SSF46934">
    <property type="entry name" value="UBA-like"/>
    <property type="match status" value="1"/>
</dbReference>
<dbReference type="OrthoDB" id="5827917at2759"/>
<proteinExistence type="predicted"/>
<reference evidence="1 2" key="1">
    <citation type="submission" date="2013-11" db="EMBL/GenBank/DDBJ databases">
        <title>Draft genome of the bovine lungworm Dictyocaulus viviparus.</title>
        <authorList>
            <person name="Mitreva M."/>
        </authorList>
    </citation>
    <scope>NUCLEOTIDE SEQUENCE [LARGE SCALE GENOMIC DNA]</scope>
    <source>
        <strain evidence="1 2">HannoverDv2000</strain>
    </source>
</reference>
<dbReference type="AlphaFoldDB" id="A0A0D8XNG9"/>
<evidence type="ECO:0008006" key="3">
    <source>
        <dbReference type="Google" id="ProtNLM"/>
    </source>
</evidence>
<reference evidence="2" key="2">
    <citation type="journal article" date="2016" name="Sci. Rep.">
        <title>Dictyocaulus viviparus genome, variome and transcriptome elucidate lungworm biology and support future intervention.</title>
        <authorList>
            <person name="McNulty S.N."/>
            <person name="Strube C."/>
            <person name="Rosa B.A."/>
            <person name="Martin J.C."/>
            <person name="Tyagi R."/>
            <person name="Choi Y.J."/>
            <person name="Wang Q."/>
            <person name="Hallsworth Pepin K."/>
            <person name="Zhang X."/>
            <person name="Ozersky P."/>
            <person name="Wilson R.K."/>
            <person name="Sternberg P.W."/>
            <person name="Gasser R.B."/>
            <person name="Mitreva M."/>
        </authorList>
    </citation>
    <scope>NUCLEOTIDE SEQUENCE [LARGE SCALE GENOMIC DNA]</scope>
    <source>
        <strain evidence="2">HannoverDv2000</strain>
    </source>
</reference>
<keyword evidence="2" id="KW-1185">Reference proteome</keyword>
<sequence length="153" mass="17679">MDYEATVNYLENLFPKVGKEEICWAYIEADGDIDKAAELILDGQYIAVKLQRAQDALHRHETDEVNECLMNRSAEDEDMYNESYVYDDDVENRDIRMQANEQTVTSKCNSLSYHSSSDSVFLCSSRLDDDSTNYLDRSMAKGRFSRRKIVCQS</sequence>
<dbReference type="CDD" id="cd14279">
    <property type="entry name" value="CUE"/>
    <property type="match status" value="1"/>
</dbReference>
<evidence type="ECO:0000313" key="1">
    <source>
        <dbReference type="EMBL" id="KJH45339.1"/>
    </source>
</evidence>
<dbReference type="Proteomes" id="UP000053766">
    <property type="component" value="Unassembled WGS sequence"/>
</dbReference>
<evidence type="ECO:0000313" key="2">
    <source>
        <dbReference type="Proteomes" id="UP000053766"/>
    </source>
</evidence>
<accession>A0A0D8XNG9</accession>
<name>A0A0D8XNG9_DICVI</name>